<evidence type="ECO:0008006" key="3">
    <source>
        <dbReference type="Google" id="ProtNLM"/>
    </source>
</evidence>
<accession>A0ABQ6WE42</accession>
<organism evidence="1 2">
    <name type="scientific">Aspergillus pseudocaelatus</name>
    <dbReference type="NCBI Taxonomy" id="1825620"/>
    <lineage>
        <taxon>Eukaryota</taxon>
        <taxon>Fungi</taxon>
        <taxon>Dikarya</taxon>
        <taxon>Ascomycota</taxon>
        <taxon>Pezizomycotina</taxon>
        <taxon>Eurotiomycetes</taxon>
        <taxon>Eurotiomycetidae</taxon>
        <taxon>Eurotiales</taxon>
        <taxon>Aspergillaceae</taxon>
        <taxon>Aspergillus</taxon>
        <taxon>Aspergillus subgen. Circumdati</taxon>
    </lineage>
</organism>
<gene>
    <name evidence="1" type="ORF">BDV36DRAFT_8166</name>
</gene>
<dbReference type="Proteomes" id="UP000325395">
    <property type="component" value="Unassembled WGS sequence"/>
</dbReference>
<dbReference type="EMBL" id="ML735786">
    <property type="protein sequence ID" value="KAE8414411.1"/>
    <property type="molecule type" value="Genomic_DNA"/>
</dbReference>
<sequence length="119" mass="13216">MTSLSCNLLSYAVSQIILLVITSTTSHPDPILVVTNKYLERIEDLHHRLLLSSGTCVLAFVYRHVAILPILTSLNDGHSGTRVDLRCCIVGVSRILLGNEKRMHEPQYSTPTNGIRQCC</sequence>
<evidence type="ECO:0000313" key="1">
    <source>
        <dbReference type="EMBL" id="KAE8414411.1"/>
    </source>
</evidence>
<reference evidence="1 2" key="1">
    <citation type="submission" date="2019-04" db="EMBL/GenBank/DDBJ databases">
        <authorList>
            <consortium name="DOE Joint Genome Institute"/>
            <person name="Mondo S."/>
            <person name="Kjaerbolling I."/>
            <person name="Vesth T."/>
            <person name="Frisvad J.C."/>
            <person name="Nybo J.L."/>
            <person name="Theobald S."/>
            <person name="Kildgaard S."/>
            <person name="Isbrandt T."/>
            <person name="Kuo A."/>
            <person name="Sato A."/>
            <person name="Lyhne E.K."/>
            <person name="Kogle M.E."/>
            <person name="Wiebenga A."/>
            <person name="Kun R.S."/>
            <person name="Lubbers R.J."/>
            <person name="Makela M.R."/>
            <person name="Barry K."/>
            <person name="Chovatia M."/>
            <person name="Clum A."/>
            <person name="Daum C."/>
            <person name="Haridas S."/>
            <person name="He G."/>
            <person name="LaButti K."/>
            <person name="Lipzen A."/>
            <person name="Riley R."/>
            <person name="Salamov A."/>
            <person name="Simmons B.A."/>
            <person name="Magnuson J.K."/>
            <person name="Henrissat B."/>
            <person name="Mortensen U.H."/>
            <person name="Larsen T.O."/>
            <person name="Devries R.P."/>
            <person name="Grigoriev I.V."/>
            <person name="Machida M."/>
            <person name="Baker S.E."/>
            <person name="Andersen M.R."/>
            <person name="Cantor M.N."/>
            <person name="Hua S.X."/>
        </authorList>
    </citation>
    <scope>NUCLEOTIDE SEQUENCE [LARGE SCALE GENOMIC DNA]</scope>
    <source>
        <strain evidence="1 2">CBS 117616</strain>
    </source>
</reference>
<protein>
    <recommendedName>
        <fullName evidence="3">Secreted protein</fullName>
    </recommendedName>
</protein>
<name>A0ABQ6WE42_9EURO</name>
<evidence type="ECO:0000313" key="2">
    <source>
        <dbReference type="Proteomes" id="UP000325395"/>
    </source>
</evidence>
<proteinExistence type="predicted"/>
<keyword evidence="2" id="KW-1185">Reference proteome</keyword>